<dbReference type="CDD" id="cd06261">
    <property type="entry name" value="TM_PBP2"/>
    <property type="match status" value="1"/>
</dbReference>
<sequence>MSLRIDTGRDRPPQEITPDRPERGQRWVYVVLAAGLVVVCAPFVWMVLSSFKTEKEIYADPPTWFPETPGFDNFSILLDKLDIPQFLFNSVFVATVTTLGNLLFCSMLGYALAKIDYPGKKFIFGLVLSKLMIPGIALLVPTFVVVASLGLVDSYAGIILPGLAAPMGVFLMRQFIQGLPDDLIDAGRVDGAGEFRIFFRIILPLCRPALATLGLLTFLASWNSFLWPLVVAQSEDLYTLPVGVALYSLDHQNAEYGLLLAGASMLVLPIIAVFVYFQRHFVQGIATTGLK</sequence>
<dbReference type="PANTHER" id="PTHR43744">
    <property type="entry name" value="ABC TRANSPORTER PERMEASE PROTEIN MG189-RELATED-RELATED"/>
    <property type="match status" value="1"/>
</dbReference>
<evidence type="ECO:0000256" key="5">
    <source>
        <dbReference type="ARBA" id="ARBA00022989"/>
    </source>
</evidence>
<dbReference type="GO" id="GO:0055085">
    <property type="term" value="P:transmembrane transport"/>
    <property type="evidence" value="ECO:0007669"/>
    <property type="project" value="InterPro"/>
</dbReference>
<comment type="similarity">
    <text evidence="7">Belongs to the binding-protein-dependent transport system permease family.</text>
</comment>
<evidence type="ECO:0000256" key="1">
    <source>
        <dbReference type="ARBA" id="ARBA00004651"/>
    </source>
</evidence>
<evidence type="ECO:0000256" key="3">
    <source>
        <dbReference type="ARBA" id="ARBA00022475"/>
    </source>
</evidence>
<evidence type="ECO:0000256" key="7">
    <source>
        <dbReference type="RuleBase" id="RU363032"/>
    </source>
</evidence>
<accession>A0A918WV75</accession>
<keyword evidence="2 7" id="KW-0813">Transport</keyword>
<proteinExistence type="inferred from homology"/>
<protein>
    <submittedName>
        <fullName evidence="10">Sugar ABC transporter permease</fullName>
    </submittedName>
</protein>
<gene>
    <name evidence="10" type="ORF">GCM10010334_17550</name>
</gene>
<evidence type="ECO:0000256" key="6">
    <source>
        <dbReference type="ARBA" id="ARBA00023136"/>
    </source>
</evidence>
<dbReference type="PANTHER" id="PTHR43744:SF12">
    <property type="entry name" value="ABC TRANSPORTER PERMEASE PROTEIN MG189-RELATED"/>
    <property type="match status" value="1"/>
</dbReference>
<keyword evidence="5 7" id="KW-1133">Transmembrane helix</keyword>
<feature type="domain" description="ABC transmembrane type-1" evidence="9">
    <location>
        <begin position="87"/>
        <end position="277"/>
    </location>
</feature>
<keyword evidence="4 7" id="KW-0812">Transmembrane</keyword>
<evidence type="ECO:0000256" key="4">
    <source>
        <dbReference type="ARBA" id="ARBA00022692"/>
    </source>
</evidence>
<evidence type="ECO:0000256" key="2">
    <source>
        <dbReference type="ARBA" id="ARBA00022448"/>
    </source>
</evidence>
<evidence type="ECO:0000256" key="8">
    <source>
        <dbReference type="SAM" id="MobiDB-lite"/>
    </source>
</evidence>
<dbReference type="InterPro" id="IPR035906">
    <property type="entry name" value="MetI-like_sf"/>
</dbReference>
<dbReference type="EMBL" id="BMVC01000003">
    <property type="protein sequence ID" value="GHC86477.1"/>
    <property type="molecule type" value="Genomic_DNA"/>
</dbReference>
<dbReference type="InterPro" id="IPR000515">
    <property type="entry name" value="MetI-like"/>
</dbReference>
<evidence type="ECO:0000313" key="11">
    <source>
        <dbReference type="Proteomes" id="UP000638353"/>
    </source>
</evidence>
<dbReference type="PROSITE" id="PS50928">
    <property type="entry name" value="ABC_TM1"/>
    <property type="match status" value="1"/>
</dbReference>
<dbReference type="AlphaFoldDB" id="A0A918WV75"/>
<feature type="transmembrane region" description="Helical" evidence="7">
    <location>
        <begin position="155"/>
        <end position="176"/>
    </location>
</feature>
<feature type="transmembrane region" description="Helical" evidence="7">
    <location>
        <begin position="197"/>
        <end position="220"/>
    </location>
</feature>
<dbReference type="GO" id="GO:0005886">
    <property type="term" value="C:plasma membrane"/>
    <property type="evidence" value="ECO:0007669"/>
    <property type="project" value="UniProtKB-SubCell"/>
</dbReference>
<dbReference type="Gene3D" id="1.10.3720.10">
    <property type="entry name" value="MetI-like"/>
    <property type="match status" value="1"/>
</dbReference>
<comment type="subcellular location">
    <subcellularLocation>
        <location evidence="1 7">Cell membrane</location>
        <topology evidence="1 7">Multi-pass membrane protein</topology>
    </subcellularLocation>
</comment>
<feature type="transmembrane region" description="Helical" evidence="7">
    <location>
        <begin position="27"/>
        <end position="48"/>
    </location>
</feature>
<reference evidence="10" key="1">
    <citation type="journal article" date="2014" name="Int. J. Syst. Evol. Microbiol.">
        <title>Complete genome sequence of Corynebacterium casei LMG S-19264T (=DSM 44701T), isolated from a smear-ripened cheese.</title>
        <authorList>
            <consortium name="US DOE Joint Genome Institute (JGI-PGF)"/>
            <person name="Walter F."/>
            <person name="Albersmeier A."/>
            <person name="Kalinowski J."/>
            <person name="Ruckert C."/>
        </authorList>
    </citation>
    <scope>NUCLEOTIDE SEQUENCE</scope>
    <source>
        <strain evidence="10">JCM 4637</strain>
    </source>
</reference>
<feature type="region of interest" description="Disordered" evidence="8">
    <location>
        <begin position="1"/>
        <end position="20"/>
    </location>
</feature>
<comment type="caution">
    <text evidence="10">The sequence shown here is derived from an EMBL/GenBank/DDBJ whole genome shotgun (WGS) entry which is preliminary data.</text>
</comment>
<evidence type="ECO:0000313" key="10">
    <source>
        <dbReference type="EMBL" id="GHC86477.1"/>
    </source>
</evidence>
<feature type="transmembrane region" description="Helical" evidence="7">
    <location>
        <begin position="86"/>
        <end position="110"/>
    </location>
</feature>
<feature type="transmembrane region" description="Helical" evidence="7">
    <location>
        <begin position="256"/>
        <end position="277"/>
    </location>
</feature>
<organism evidence="10 11">
    <name type="scientific">Streptomyces finlayi</name>
    <dbReference type="NCBI Taxonomy" id="67296"/>
    <lineage>
        <taxon>Bacteria</taxon>
        <taxon>Bacillati</taxon>
        <taxon>Actinomycetota</taxon>
        <taxon>Actinomycetes</taxon>
        <taxon>Kitasatosporales</taxon>
        <taxon>Streptomycetaceae</taxon>
        <taxon>Streptomyces</taxon>
    </lineage>
</organism>
<dbReference type="SUPFAM" id="SSF161098">
    <property type="entry name" value="MetI-like"/>
    <property type="match status" value="1"/>
</dbReference>
<reference evidence="10" key="2">
    <citation type="submission" date="2020-09" db="EMBL/GenBank/DDBJ databases">
        <authorList>
            <person name="Sun Q."/>
            <person name="Ohkuma M."/>
        </authorList>
    </citation>
    <scope>NUCLEOTIDE SEQUENCE</scope>
    <source>
        <strain evidence="10">JCM 4637</strain>
    </source>
</reference>
<keyword evidence="6 7" id="KW-0472">Membrane</keyword>
<dbReference type="Pfam" id="PF00528">
    <property type="entry name" value="BPD_transp_1"/>
    <property type="match status" value="1"/>
</dbReference>
<keyword evidence="3" id="KW-1003">Cell membrane</keyword>
<name>A0A918WV75_9ACTN</name>
<dbReference type="Proteomes" id="UP000638353">
    <property type="component" value="Unassembled WGS sequence"/>
</dbReference>
<feature type="transmembrane region" description="Helical" evidence="7">
    <location>
        <begin position="122"/>
        <end position="149"/>
    </location>
</feature>
<evidence type="ECO:0000259" key="9">
    <source>
        <dbReference type="PROSITE" id="PS50928"/>
    </source>
</evidence>